<evidence type="ECO:0000313" key="3">
    <source>
        <dbReference type="Proteomes" id="UP000192366"/>
    </source>
</evidence>
<gene>
    <name evidence="2" type="ORF">BST17_02000</name>
</gene>
<feature type="signal peptide" evidence="1">
    <location>
        <begin position="1"/>
        <end position="26"/>
    </location>
</feature>
<evidence type="ECO:0000256" key="1">
    <source>
        <dbReference type="SAM" id="SignalP"/>
    </source>
</evidence>
<comment type="caution">
    <text evidence="2">The sequence shown here is derived from an EMBL/GenBank/DDBJ whole genome shotgun (WGS) entry which is preliminary data.</text>
</comment>
<dbReference type="Proteomes" id="UP000192366">
    <property type="component" value="Unassembled WGS sequence"/>
</dbReference>
<keyword evidence="3" id="KW-1185">Reference proteome</keyword>
<dbReference type="AlphaFoldDB" id="A0A1W9Z537"/>
<name>A0A1W9Z537_MYCBA</name>
<dbReference type="OrthoDB" id="4725588at2"/>
<sequence length="139" mass="14278">MKNMIIGAIATGCAAVSVGLAAPANADLAPGDYHHRSVMANGVVTESLIRVTSCGPGCISLFNLTSNNDQGQAHIQGNHYVLDQFVPGGAFCPDGRPVDVIARSTFNLDGSNGLYTLNGPNPCGTSGPVGETRFTFTPA</sequence>
<reference evidence="2 3" key="1">
    <citation type="submission" date="2017-02" db="EMBL/GenBank/DDBJ databases">
        <title>The new phylogeny of genus Mycobacterium.</title>
        <authorList>
            <person name="Tortoli E."/>
            <person name="Trovato A."/>
            <person name="Cirillo D.M."/>
        </authorList>
    </citation>
    <scope>NUCLEOTIDE SEQUENCE [LARGE SCALE GENOMIC DNA]</scope>
    <source>
        <strain evidence="2 3">DSM 45578</strain>
    </source>
</reference>
<proteinExistence type="predicted"/>
<evidence type="ECO:0000313" key="2">
    <source>
        <dbReference type="EMBL" id="ORA07259.1"/>
    </source>
</evidence>
<keyword evidence="1" id="KW-0732">Signal</keyword>
<dbReference type="EMBL" id="MVHJ01000001">
    <property type="protein sequence ID" value="ORA07259.1"/>
    <property type="molecule type" value="Genomic_DNA"/>
</dbReference>
<protein>
    <submittedName>
        <fullName evidence="2">Uncharacterized protein</fullName>
    </submittedName>
</protein>
<organism evidence="2 3">
    <name type="scientific">Mycolicibacterium bacteremicum</name>
    <name type="common">Mycobacterium bacteremicum</name>
    <dbReference type="NCBI Taxonomy" id="564198"/>
    <lineage>
        <taxon>Bacteria</taxon>
        <taxon>Bacillati</taxon>
        <taxon>Actinomycetota</taxon>
        <taxon>Actinomycetes</taxon>
        <taxon>Mycobacteriales</taxon>
        <taxon>Mycobacteriaceae</taxon>
        <taxon>Mycolicibacterium</taxon>
    </lineage>
</organism>
<dbReference type="RefSeq" id="WP_083055043.1">
    <property type="nucleotide sequence ID" value="NZ_JACKVM010000014.1"/>
</dbReference>
<accession>A0A1W9Z537</accession>
<feature type="chain" id="PRO_5012484635" evidence="1">
    <location>
        <begin position="27"/>
        <end position="139"/>
    </location>
</feature>